<organism evidence="12 13">
    <name type="scientific">Oceaniradius stylonematis</name>
    <dbReference type="NCBI Taxonomy" id="2184161"/>
    <lineage>
        <taxon>Bacteria</taxon>
        <taxon>Pseudomonadati</taxon>
        <taxon>Pseudomonadota</taxon>
        <taxon>Alphaproteobacteria</taxon>
        <taxon>Hyphomicrobiales</taxon>
        <taxon>Ahrensiaceae</taxon>
        <taxon>Oceaniradius</taxon>
    </lineage>
</organism>
<comment type="similarity">
    <text evidence="1 9">Belongs to the peptidase S11 family.</text>
</comment>
<name>A0A3A8AQB6_9HYPH</name>
<evidence type="ECO:0000256" key="4">
    <source>
        <dbReference type="ARBA" id="ARBA00022960"/>
    </source>
</evidence>
<evidence type="ECO:0000313" key="12">
    <source>
        <dbReference type="EMBL" id="RKF08113.1"/>
    </source>
</evidence>
<evidence type="ECO:0000256" key="8">
    <source>
        <dbReference type="PIRSR" id="PIRSR618044-2"/>
    </source>
</evidence>
<feature type="active site" description="Proton acceptor" evidence="7">
    <location>
        <position position="70"/>
    </location>
</feature>
<dbReference type="GO" id="GO:0009002">
    <property type="term" value="F:serine-type D-Ala-D-Ala carboxypeptidase activity"/>
    <property type="evidence" value="ECO:0007669"/>
    <property type="project" value="InterPro"/>
</dbReference>
<dbReference type="InterPro" id="IPR012338">
    <property type="entry name" value="Beta-lactam/transpept-like"/>
</dbReference>
<evidence type="ECO:0000256" key="7">
    <source>
        <dbReference type="PIRSR" id="PIRSR618044-1"/>
    </source>
</evidence>
<accession>A0A3A8AQB6</accession>
<dbReference type="Gene3D" id="3.30.70.1070">
    <property type="entry name" value="Sporulation related repeat"/>
    <property type="match status" value="1"/>
</dbReference>
<evidence type="ECO:0000256" key="3">
    <source>
        <dbReference type="ARBA" id="ARBA00022801"/>
    </source>
</evidence>
<keyword evidence="12" id="KW-0121">Carboxypeptidase</keyword>
<dbReference type="AlphaFoldDB" id="A0A3A8AQB6"/>
<gene>
    <name evidence="12" type="ORF">DEM25_001980</name>
</gene>
<evidence type="ECO:0000256" key="10">
    <source>
        <dbReference type="SAM" id="SignalP"/>
    </source>
</evidence>
<keyword evidence="12" id="KW-0645">Protease</keyword>
<evidence type="ECO:0000313" key="13">
    <source>
        <dbReference type="Proteomes" id="UP000246132"/>
    </source>
</evidence>
<reference evidence="12 13" key="1">
    <citation type="journal article" date="2018" name="Int. J. Syst. Bacteriol.">
        <title>Oceaniradius stylonemae gen. nov., sp. nov., isolated from a red alga, Stylonema cornu-cervi.</title>
        <authorList>
            <person name="Jeong S."/>
        </authorList>
    </citation>
    <scope>NUCLEOTIDE SEQUENCE [LARGE SCALE GENOMIC DNA]</scope>
    <source>
        <strain evidence="12 13">StC1</strain>
    </source>
</reference>
<protein>
    <submittedName>
        <fullName evidence="12">D-alanyl-D-alanine carboxypeptidase</fullName>
    </submittedName>
</protein>
<keyword evidence="3" id="KW-0378">Hydrolase</keyword>
<feature type="binding site" evidence="8">
    <location>
        <position position="229"/>
    </location>
    <ligand>
        <name>substrate</name>
    </ligand>
</feature>
<sequence>MFQSPLASGAAFAPVRLVALALIALCLAAAAPSPAKANPKYAGIVIDANTGETLYAYRADSQRFPASLTKMMTVYMMFEAMEQGKLRPNTPIRISPHAASMIPSKLGIRAGGTITAENAIKALITKSANDVAAAVAEHLGGTESEFAQMMTRKARQLGMSSTTFRNASGLPNSRQVTTARDMARLGIALQEHFPRQFDMFSTRSFRYAGVTHRNHNRLLGRVRGVDGIKTGYIRASGFNLVTSVNHNGRSIVAVVMGGRTGASRNAQMEKLVAQYFPKASRRDRGPLIARNGSTNFAIRGASIASIPLNRLPIPAFTDRVAEAAPAPAAPVVAYAPTPQPRASVDPIVTATAESRSGWVIQIAALETQDQAVDYLRVAQARAPGILGAREPFVEQFVKSGVTYHRARFAGFASKSQAWNACSALKSHNYSCLAYQN</sequence>
<dbReference type="OrthoDB" id="9795979at2"/>
<evidence type="ECO:0000256" key="2">
    <source>
        <dbReference type="ARBA" id="ARBA00022729"/>
    </source>
</evidence>
<dbReference type="GO" id="GO:0008360">
    <property type="term" value="P:regulation of cell shape"/>
    <property type="evidence" value="ECO:0007669"/>
    <property type="project" value="UniProtKB-KW"/>
</dbReference>
<feature type="active site" description="Proton acceptor" evidence="7">
    <location>
        <position position="67"/>
    </location>
</feature>
<keyword evidence="5" id="KW-0573">Peptidoglycan synthesis</keyword>
<dbReference type="PANTHER" id="PTHR21581:SF6">
    <property type="entry name" value="TRAFFICKING PROTEIN PARTICLE COMPLEX SUBUNIT 12"/>
    <property type="match status" value="1"/>
</dbReference>
<keyword evidence="13" id="KW-1185">Reference proteome</keyword>
<dbReference type="GO" id="GO:0071555">
    <property type="term" value="P:cell wall organization"/>
    <property type="evidence" value="ECO:0007669"/>
    <property type="project" value="UniProtKB-KW"/>
</dbReference>
<proteinExistence type="inferred from homology"/>
<dbReference type="GO" id="GO:0009252">
    <property type="term" value="P:peptidoglycan biosynthetic process"/>
    <property type="evidence" value="ECO:0007669"/>
    <property type="project" value="UniProtKB-KW"/>
</dbReference>
<comment type="caution">
    <text evidence="12">The sequence shown here is derived from an EMBL/GenBank/DDBJ whole genome shotgun (WGS) entry which is preliminary data.</text>
</comment>
<evidence type="ECO:0000256" key="5">
    <source>
        <dbReference type="ARBA" id="ARBA00022984"/>
    </source>
</evidence>
<dbReference type="Pfam" id="PF00768">
    <property type="entry name" value="Peptidase_S11"/>
    <property type="match status" value="1"/>
</dbReference>
<dbReference type="Pfam" id="PF05036">
    <property type="entry name" value="SPOR"/>
    <property type="match status" value="1"/>
</dbReference>
<dbReference type="InterPro" id="IPR018044">
    <property type="entry name" value="Peptidase_S11"/>
</dbReference>
<feature type="active site" evidence="7">
    <location>
        <position position="127"/>
    </location>
</feature>
<evidence type="ECO:0000259" key="11">
    <source>
        <dbReference type="PROSITE" id="PS51724"/>
    </source>
</evidence>
<dbReference type="EMBL" id="QFWV02000002">
    <property type="protein sequence ID" value="RKF08113.1"/>
    <property type="molecule type" value="Genomic_DNA"/>
</dbReference>
<dbReference type="PROSITE" id="PS51724">
    <property type="entry name" value="SPOR"/>
    <property type="match status" value="1"/>
</dbReference>
<evidence type="ECO:0000256" key="6">
    <source>
        <dbReference type="ARBA" id="ARBA00023316"/>
    </source>
</evidence>
<dbReference type="InterPro" id="IPR036680">
    <property type="entry name" value="SPOR-like_sf"/>
</dbReference>
<dbReference type="InterPro" id="IPR007730">
    <property type="entry name" value="SPOR-like_dom"/>
</dbReference>
<dbReference type="Proteomes" id="UP000246132">
    <property type="component" value="Unassembled WGS sequence"/>
</dbReference>
<dbReference type="PRINTS" id="PR00725">
    <property type="entry name" value="DADACBPTASE1"/>
</dbReference>
<keyword evidence="4" id="KW-0133">Cell shape</keyword>
<evidence type="ECO:0000256" key="1">
    <source>
        <dbReference type="ARBA" id="ARBA00007164"/>
    </source>
</evidence>
<dbReference type="GO" id="GO:0006508">
    <property type="term" value="P:proteolysis"/>
    <property type="evidence" value="ECO:0007669"/>
    <property type="project" value="InterPro"/>
</dbReference>
<evidence type="ECO:0000256" key="9">
    <source>
        <dbReference type="RuleBase" id="RU004016"/>
    </source>
</evidence>
<keyword evidence="2 10" id="KW-0732">Signal</keyword>
<dbReference type="PANTHER" id="PTHR21581">
    <property type="entry name" value="D-ALANYL-D-ALANINE CARBOXYPEPTIDASE"/>
    <property type="match status" value="1"/>
</dbReference>
<feature type="domain" description="SPOR" evidence="11">
    <location>
        <begin position="352"/>
        <end position="436"/>
    </location>
</feature>
<feature type="chain" id="PRO_5018647462" evidence="10">
    <location>
        <begin position="38"/>
        <end position="436"/>
    </location>
</feature>
<feature type="signal peptide" evidence="10">
    <location>
        <begin position="1"/>
        <end position="37"/>
    </location>
</feature>
<dbReference type="GO" id="GO:0042834">
    <property type="term" value="F:peptidoglycan binding"/>
    <property type="evidence" value="ECO:0007669"/>
    <property type="project" value="InterPro"/>
</dbReference>
<keyword evidence="6" id="KW-0961">Cell wall biogenesis/degradation</keyword>
<dbReference type="RefSeq" id="WP_109767917.1">
    <property type="nucleotide sequence ID" value="NZ_CP159474.1"/>
</dbReference>
<dbReference type="SUPFAM" id="SSF110997">
    <property type="entry name" value="Sporulation related repeat"/>
    <property type="match status" value="1"/>
</dbReference>
<dbReference type="InterPro" id="IPR001967">
    <property type="entry name" value="Peptidase_S11_N"/>
</dbReference>
<dbReference type="SUPFAM" id="SSF56601">
    <property type="entry name" value="beta-lactamase/transpeptidase-like"/>
    <property type="match status" value="1"/>
</dbReference>
<dbReference type="Gene3D" id="3.40.710.10">
    <property type="entry name" value="DD-peptidase/beta-lactamase superfamily"/>
    <property type="match status" value="1"/>
</dbReference>